<gene>
    <name evidence="9" type="ORF">PSAL00342_LOCUS1123</name>
    <name evidence="10" type="ORF">PSAL00342_LOCUS1124</name>
</gene>
<dbReference type="CDD" id="cd07751">
    <property type="entry name" value="PolyPPase_VTC4_like"/>
    <property type="match status" value="1"/>
</dbReference>
<dbReference type="InterPro" id="IPR042267">
    <property type="entry name" value="VTC_sf"/>
</dbReference>
<evidence type="ECO:0000256" key="6">
    <source>
        <dbReference type="SAM" id="Coils"/>
    </source>
</evidence>
<feature type="coiled-coil region" evidence="6">
    <location>
        <begin position="340"/>
        <end position="367"/>
    </location>
</feature>
<dbReference type="Gene3D" id="3.20.100.30">
    <property type="entry name" value="VTC, catalytic tunnel domain"/>
    <property type="match status" value="1"/>
</dbReference>
<keyword evidence="3 7" id="KW-0812">Transmembrane</keyword>
<dbReference type="PANTHER" id="PTHR46140:SF1">
    <property type="entry name" value="VACUOLAR TRANSPORTER CHAPERONE COMPLEX SUBUNIT 4-RELATED"/>
    <property type="match status" value="1"/>
</dbReference>
<proteinExistence type="predicted"/>
<feature type="transmembrane region" description="Helical" evidence="7">
    <location>
        <begin position="703"/>
        <end position="725"/>
    </location>
</feature>
<dbReference type="Pfam" id="PF09359">
    <property type="entry name" value="VTC"/>
    <property type="match status" value="1"/>
</dbReference>
<organism evidence="10">
    <name type="scientific">Picocystis salinarum</name>
    <dbReference type="NCBI Taxonomy" id="88271"/>
    <lineage>
        <taxon>Eukaryota</taxon>
        <taxon>Viridiplantae</taxon>
        <taxon>Chlorophyta</taxon>
        <taxon>Picocystophyceae</taxon>
        <taxon>Picocystales</taxon>
        <taxon>Picocystaceae</taxon>
        <taxon>Picocystis</taxon>
    </lineage>
</organism>
<keyword evidence="2" id="KW-0926">Vacuole</keyword>
<evidence type="ECO:0000256" key="4">
    <source>
        <dbReference type="ARBA" id="ARBA00022989"/>
    </source>
</evidence>
<comment type="subcellular location">
    <subcellularLocation>
        <location evidence="1">Vacuole membrane</location>
        <topology evidence="1">Multi-pass membrane protein</topology>
    </subcellularLocation>
</comment>
<keyword evidence="4 7" id="KW-1133">Transmembrane helix</keyword>
<dbReference type="AlphaFoldDB" id="A0A6U9PU66"/>
<reference evidence="10" key="1">
    <citation type="submission" date="2021-01" db="EMBL/GenBank/DDBJ databases">
        <authorList>
            <person name="Corre E."/>
            <person name="Pelletier E."/>
            <person name="Niang G."/>
            <person name="Scheremetjew M."/>
            <person name="Finn R."/>
            <person name="Kale V."/>
            <person name="Holt S."/>
            <person name="Cochrane G."/>
            <person name="Meng A."/>
            <person name="Brown T."/>
            <person name="Cohen L."/>
        </authorList>
    </citation>
    <scope>NUCLEOTIDE SEQUENCE</scope>
    <source>
        <strain evidence="10">CCMP1897</strain>
    </source>
</reference>
<dbReference type="EMBL" id="HBIS01001288">
    <property type="protein sequence ID" value="CAE0607307.1"/>
    <property type="molecule type" value="Transcribed_RNA"/>
</dbReference>
<evidence type="ECO:0000259" key="8">
    <source>
        <dbReference type="PROSITE" id="PS51382"/>
    </source>
</evidence>
<name>A0A6U9PU66_9CHLO</name>
<feature type="transmembrane region" description="Helical" evidence="7">
    <location>
        <begin position="659"/>
        <end position="682"/>
    </location>
</feature>
<evidence type="ECO:0000256" key="1">
    <source>
        <dbReference type="ARBA" id="ARBA00004128"/>
    </source>
</evidence>
<evidence type="ECO:0000313" key="10">
    <source>
        <dbReference type="EMBL" id="CAE0607307.1"/>
    </source>
</evidence>
<sequence length="728" mass="82011">MKFGRYLEKQEEENEVYRGRYVDYRKLKTMLKMLAEVAGGTVAGNKHPVTSLTFTDNPTGGYSQSPSAYFEGRNITENDFFREIDGEISRVQSFVETTLGNLVVRLNALKDAVDAWDDNGKNESAAENLATEATALGEEFLAVEKYVNVNYTALSKILKKHDKLLPATPCRQFYMSRVHHSDWISSNYSNIFVDLSRIHSKLRNDESGIENTDAKQEFVRTTRKYWVRAEDVSAVKHIVLQHLPVFQAWKGGDGMDAQLVNSVYLDNSRLELYHGRIDKRPGAIAVRFRWYGSKPPKTVFVERKTHRDSWTGEASVKERFTLDETQVVPFLIGQYSLGDHAEAMRNAGKKEDDIENMKQLFSEARQQIDSKQLGPTLRTQYMRTAFQIPFDATVRVSLDTNLTMVTENCGYAGRITDRWCRDPKVSVMRDEITHFPHAILEVKLSLKEGQDAPIWVQELLNSGMVFEVHKFSKFIHGCATLLPDLVQSVPYWMDDMSLRDSILASAPEDPKLKSPPNEAKEIAETAPEVATAEIEPGNRNGNVLKTFYSAVVNKLPPSSTELTHPLLSEDPQTDLAHTGGTYVPSGGGRRRGCCNIFGAGAPRNPLPRKVPMRVEPKTFFANERTFLSWLHMAVTIGSISSALVALASQSDADEASSRMIDVVALCLLPISIFFCVYAMYTFHWRAEKIRRREDGNYDDRRGPLVLAGTLAVALSAIMIMTMFQIRST</sequence>
<evidence type="ECO:0000256" key="2">
    <source>
        <dbReference type="ARBA" id="ARBA00022554"/>
    </source>
</evidence>
<keyword evidence="6" id="KW-0175">Coiled coil</keyword>
<dbReference type="Pfam" id="PF02656">
    <property type="entry name" value="DUF202"/>
    <property type="match status" value="1"/>
</dbReference>
<dbReference type="EMBL" id="HBIS01001287">
    <property type="protein sequence ID" value="CAE0607306.1"/>
    <property type="molecule type" value="Transcribed_RNA"/>
</dbReference>
<dbReference type="InterPro" id="IPR018966">
    <property type="entry name" value="VTC_domain"/>
</dbReference>
<dbReference type="GO" id="GO:0006799">
    <property type="term" value="P:polyphosphate biosynthetic process"/>
    <property type="evidence" value="ECO:0007669"/>
    <property type="project" value="UniProtKB-ARBA"/>
</dbReference>
<feature type="domain" description="SPX" evidence="8">
    <location>
        <begin position="1"/>
        <end position="175"/>
    </location>
</feature>
<evidence type="ECO:0000256" key="7">
    <source>
        <dbReference type="SAM" id="Phobius"/>
    </source>
</evidence>
<dbReference type="GO" id="GO:0005774">
    <property type="term" value="C:vacuolar membrane"/>
    <property type="evidence" value="ECO:0007669"/>
    <property type="project" value="UniProtKB-SubCell"/>
</dbReference>
<accession>A0A6U9PU66</accession>
<dbReference type="PROSITE" id="PS51382">
    <property type="entry name" value="SPX"/>
    <property type="match status" value="1"/>
</dbReference>
<evidence type="ECO:0000256" key="5">
    <source>
        <dbReference type="ARBA" id="ARBA00023136"/>
    </source>
</evidence>
<dbReference type="InterPro" id="IPR051572">
    <property type="entry name" value="VTC_Complex_Subunit"/>
</dbReference>
<dbReference type="InterPro" id="IPR004331">
    <property type="entry name" value="SPX_dom"/>
</dbReference>
<dbReference type="PANTHER" id="PTHR46140">
    <property type="entry name" value="VACUOLAR TRANSPORTER CHAPERONE 1-RELATED"/>
    <property type="match status" value="1"/>
</dbReference>
<evidence type="ECO:0000313" key="9">
    <source>
        <dbReference type="EMBL" id="CAE0607306.1"/>
    </source>
</evidence>
<dbReference type="InterPro" id="IPR003807">
    <property type="entry name" value="DUF202"/>
</dbReference>
<keyword evidence="5 7" id="KW-0472">Membrane</keyword>
<dbReference type="CDD" id="cd14447">
    <property type="entry name" value="SPX"/>
    <property type="match status" value="1"/>
</dbReference>
<evidence type="ECO:0000256" key="3">
    <source>
        <dbReference type="ARBA" id="ARBA00022692"/>
    </source>
</evidence>
<protein>
    <recommendedName>
        <fullName evidence="8">SPX domain-containing protein</fullName>
    </recommendedName>
</protein>